<feature type="compositionally biased region" description="Low complexity" evidence="8">
    <location>
        <begin position="440"/>
        <end position="450"/>
    </location>
</feature>
<dbReference type="PANTHER" id="PTHR33064">
    <property type="entry name" value="POL PROTEIN"/>
    <property type="match status" value="1"/>
</dbReference>
<dbReference type="InterPro" id="IPR056648">
    <property type="entry name" value="DUF7746"/>
</dbReference>
<accession>A0AAF1B7W9</accession>
<dbReference type="Pfam" id="PF00078">
    <property type="entry name" value="RVT_1"/>
    <property type="match status" value="1"/>
</dbReference>
<keyword evidence="2" id="KW-0808">Transferase</keyword>
<keyword evidence="11" id="KW-1185">Reference proteome</keyword>
<feature type="region of interest" description="Disordered" evidence="8">
    <location>
        <begin position="440"/>
        <end position="467"/>
    </location>
</feature>
<keyword evidence="7" id="KW-0695">RNA-directed DNA polymerase</keyword>
<dbReference type="GO" id="GO:0004519">
    <property type="term" value="F:endonuclease activity"/>
    <property type="evidence" value="ECO:0007669"/>
    <property type="project" value="UniProtKB-KW"/>
</dbReference>
<dbReference type="Pfam" id="PF24496">
    <property type="entry name" value="DUF7588"/>
    <property type="match status" value="1"/>
</dbReference>
<feature type="domain" description="Reverse transcriptase" evidence="9">
    <location>
        <begin position="1"/>
        <end position="112"/>
    </location>
</feature>
<evidence type="ECO:0000256" key="6">
    <source>
        <dbReference type="ARBA" id="ARBA00022801"/>
    </source>
</evidence>
<dbReference type="CDD" id="cd01647">
    <property type="entry name" value="RT_LTR"/>
    <property type="match status" value="1"/>
</dbReference>
<feature type="compositionally biased region" description="Basic residues" evidence="8">
    <location>
        <begin position="1052"/>
        <end position="1062"/>
    </location>
</feature>
<dbReference type="GO" id="GO:0008233">
    <property type="term" value="F:peptidase activity"/>
    <property type="evidence" value="ECO:0007669"/>
    <property type="project" value="UniProtKB-KW"/>
</dbReference>
<name>A0AAF1B7W9_DAUCS</name>
<dbReference type="InterPro" id="IPR056010">
    <property type="entry name" value="DUF7588"/>
</dbReference>
<evidence type="ECO:0000256" key="8">
    <source>
        <dbReference type="SAM" id="MobiDB-lite"/>
    </source>
</evidence>
<sequence length="1073" mass="124969">MKSGYWQIQIKESDKYKTAFTVPFGQYEWNVLPFGLKNAPSDFQNIMNEIFNPYTEFIIVYIDDVLVFSKTLDQHIKHLKIFKDLIRKNGLVISAPKMKLFQVQVRFLGHMISQGKIIPIERSIEFASKFPDNILDTKQLQRFLGSLNYVSDYYKDLAKDTAILYSRLKKNPQPWTEEHSLAVRRIKAKVKCLPCLSLANPKYFKIVETDASNIGYGGILKQINPNTSKEELVRFTSGKWNFTQSKYSTIKKEMLSIIKCISKFQDDLLNQKFLLRIDSQLSVFEFDIRYIKGENNSLADYLTREFLQARFAIKTLEQTIRISDSSQTIRLLTKKDLAPFKQHRFIHIGLIQVAFKPLTLLGILAPPGTTTVVQTNLLTSNIATNRLIKWNEINFPETWNLPQELEPKPIINQEIDQIVETSEGDVEVRFGSQRTLRLPRTTSSRYSTPSEYYSVPNESARASTSQIREETGSVETIRIRSEFRKILNREFIGEDNKQFRDWYFNKYNPEELKNFKNQYYDYMTKTNDIIFFVRWFINNYINNLKGEILVLQKTWKTNQGETISRFPPEKTIFLNTNTEATAYLNLQKVENAQVTLKELNSIIRSQNYTNTYLNCLGDQLISVEQEVCNLQKLIKTQIEQQKLILEKISKTEENKEESCSSKEETPMIQPPVSIQGFKMETNQDNFVQILEQKLKEMSLRTVSEAEQSEVESSNGTEASENDSQIGDANQLIEMFGNQNLNSESINPIYTPKPLEKYYYKRHFPQDLLFEEPESFQNSYSGKAIYEWNIDGLNDKQIVDVIHRIIMYSTVCKQHGNSDSTIASFIATGFIGQLRGWWDHYLNDTQKEEILNHKKLIKIEPNNASSSITTTGEEDAVYTLCLAILQHFVGTTTPIGEKIQTLLQNLRCPSLTHFRWYKDTFLSRVYQLRNPNSIHWKSKFIDGLPHLFAEKVRQQLRNKNDGININYSDLTYGQLIVSCINEGLALCNDIKLKNQLKKQNLSEKHQLGEFCEQFAFDLGKPPRLDNKRKMVSKKYKPHKNKFKNILNDNSNKKNYKRKFYNKSRPKEKSFMPKP</sequence>
<evidence type="ECO:0000256" key="3">
    <source>
        <dbReference type="ARBA" id="ARBA00022695"/>
    </source>
</evidence>
<keyword evidence="1" id="KW-0645">Protease</keyword>
<feature type="compositionally biased region" description="Basic residues" evidence="8">
    <location>
        <begin position="1032"/>
        <end position="1041"/>
    </location>
</feature>
<feature type="compositionally biased region" description="Basic and acidic residues" evidence="8">
    <location>
        <begin position="1063"/>
        <end position="1073"/>
    </location>
</feature>
<keyword evidence="5" id="KW-0255">Endonuclease</keyword>
<dbReference type="FunFam" id="3.10.10.10:FF:000007">
    <property type="entry name" value="Retrovirus-related Pol polyprotein from transposon 17.6-like Protein"/>
    <property type="match status" value="1"/>
</dbReference>
<evidence type="ECO:0000313" key="10">
    <source>
        <dbReference type="EMBL" id="WOH09470.1"/>
    </source>
</evidence>
<feature type="compositionally biased region" description="Polar residues" evidence="8">
    <location>
        <begin position="714"/>
        <end position="723"/>
    </location>
</feature>
<reference evidence="10" key="1">
    <citation type="journal article" date="2016" name="Nat. Genet.">
        <title>A high-quality carrot genome assembly provides new insights into carotenoid accumulation and asterid genome evolution.</title>
        <authorList>
            <person name="Iorizzo M."/>
            <person name="Ellison S."/>
            <person name="Senalik D."/>
            <person name="Zeng P."/>
            <person name="Satapoomin P."/>
            <person name="Huang J."/>
            <person name="Bowman M."/>
            <person name="Iovene M."/>
            <person name="Sanseverino W."/>
            <person name="Cavagnaro P."/>
            <person name="Yildiz M."/>
            <person name="Macko-Podgorni A."/>
            <person name="Moranska E."/>
            <person name="Grzebelus E."/>
            <person name="Grzebelus D."/>
            <person name="Ashrafi H."/>
            <person name="Zheng Z."/>
            <person name="Cheng S."/>
            <person name="Spooner D."/>
            <person name="Van Deynze A."/>
            <person name="Simon P."/>
        </authorList>
    </citation>
    <scope>NUCLEOTIDE SEQUENCE</scope>
    <source>
        <tissue evidence="10">Leaf</tissue>
    </source>
</reference>
<dbReference type="SUPFAM" id="SSF56672">
    <property type="entry name" value="DNA/RNA polymerases"/>
    <property type="match status" value="1"/>
</dbReference>
<reference evidence="10" key="2">
    <citation type="submission" date="2022-03" db="EMBL/GenBank/DDBJ databases">
        <title>Draft title - Genomic analysis of global carrot germplasm unveils the trajectory of domestication and the origin of high carotenoid orange carrot.</title>
        <authorList>
            <person name="Iorizzo M."/>
            <person name="Ellison S."/>
            <person name="Senalik D."/>
            <person name="Macko-Podgorni A."/>
            <person name="Grzebelus D."/>
            <person name="Bostan H."/>
            <person name="Rolling W."/>
            <person name="Curaba J."/>
            <person name="Simon P."/>
        </authorList>
    </citation>
    <scope>NUCLEOTIDE SEQUENCE</scope>
    <source>
        <tissue evidence="10">Leaf</tissue>
    </source>
</reference>
<dbReference type="PANTHER" id="PTHR33064:SF37">
    <property type="entry name" value="RIBONUCLEASE H"/>
    <property type="match status" value="1"/>
</dbReference>
<feature type="region of interest" description="Disordered" evidence="8">
    <location>
        <begin position="701"/>
        <end position="723"/>
    </location>
</feature>
<gene>
    <name evidence="10" type="ORF">DCAR_0728927</name>
</gene>
<dbReference type="InterPro" id="IPR043502">
    <property type="entry name" value="DNA/RNA_pol_sf"/>
</dbReference>
<dbReference type="AlphaFoldDB" id="A0AAF1B7W9"/>
<keyword evidence="6" id="KW-0378">Hydrolase</keyword>
<feature type="region of interest" description="Disordered" evidence="8">
    <location>
        <begin position="1032"/>
        <end position="1073"/>
    </location>
</feature>
<dbReference type="PROSITE" id="PS50878">
    <property type="entry name" value="RT_POL"/>
    <property type="match status" value="1"/>
</dbReference>
<protein>
    <recommendedName>
        <fullName evidence="9">Reverse transcriptase domain-containing protein</fullName>
    </recommendedName>
</protein>
<proteinExistence type="predicted"/>
<feature type="compositionally biased region" description="Low complexity" evidence="8">
    <location>
        <begin position="702"/>
        <end position="713"/>
    </location>
</feature>
<dbReference type="InterPro" id="IPR000477">
    <property type="entry name" value="RT_dom"/>
</dbReference>
<dbReference type="Pfam" id="PF24925">
    <property type="entry name" value="DUF7746"/>
    <property type="match status" value="1"/>
</dbReference>
<evidence type="ECO:0000256" key="5">
    <source>
        <dbReference type="ARBA" id="ARBA00022759"/>
    </source>
</evidence>
<dbReference type="Pfam" id="PF17919">
    <property type="entry name" value="RT_RNaseH_2"/>
    <property type="match status" value="1"/>
</dbReference>
<dbReference type="InterPro" id="IPR043128">
    <property type="entry name" value="Rev_trsase/Diguanyl_cyclase"/>
</dbReference>
<evidence type="ECO:0000256" key="1">
    <source>
        <dbReference type="ARBA" id="ARBA00022670"/>
    </source>
</evidence>
<dbReference type="Gene3D" id="3.30.70.270">
    <property type="match status" value="2"/>
</dbReference>
<evidence type="ECO:0000256" key="7">
    <source>
        <dbReference type="ARBA" id="ARBA00022918"/>
    </source>
</evidence>
<evidence type="ECO:0000313" key="11">
    <source>
        <dbReference type="Proteomes" id="UP000077755"/>
    </source>
</evidence>
<dbReference type="EMBL" id="CP093349">
    <property type="protein sequence ID" value="WOH09470.1"/>
    <property type="molecule type" value="Genomic_DNA"/>
</dbReference>
<organism evidence="10 11">
    <name type="scientific">Daucus carota subsp. sativus</name>
    <name type="common">Carrot</name>
    <dbReference type="NCBI Taxonomy" id="79200"/>
    <lineage>
        <taxon>Eukaryota</taxon>
        <taxon>Viridiplantae</taxon>
        <taxon>Streptophyta</taxon>
        <taxon>Embryophyta</taxon>
        <taxon>Tracheophyta</taxon>
        <taxon>Spermatophyta</taxon>
        <taxon>Magnoliopsida</taxon>
        <taxon>eudicotyledons</taxon>
        <taxon>Gunneridae</taxon>
        <taxon>Pentapetalae</taxon>
        <taxon>asterids</taxon>
        <taxon>campanulids</taxon>
        <taxon>Apiales</taxon>
        <taxon>Apiaceae</taxon>
        <taxon>Apioideae</taxon>
        <taxon>Scandiceae</taxon>
        <taxon>Daucinae</taxon>
        <taxon>Daucus</taxon>
        <taxon>Daucus sect. Daucus</taxon>
    </lineage>
</organism>
<dbReference type="InterPro" id="IPR041577">
    <property type="entry name" value="RT_RNaseH_2"/>
</dbReference>
<dbReference type="Pfam" id="PF22909">
    <property type="entry name" value="Caulimovir_coat_dom"/>
    <property type="match status" value="1"/>
</dbReference>
<dbReference type="Proteomes" id="UP000077755">
    <property type="component" value="Chromosome 7"/>
</dbReference>
<evidence type="ECO:0000259" key="9">
    <source>
        <dbReference type="PROSITE" id="PS50878"/>
    </source>
</evidence>
<keyword evidence="4" id="KW-0540">Nuclease</keyword>
<dbReference type="GO" id="GO:0006508">
    <property type="term" value="P:proteolysis"/>
    <property type="evidence" value="ECO:0007669"/>
    <property type="project" value="UniProtKB-KW"/>
</dbReference>
<dbReference type="InterPro" id="IPR051320">
    <property type="entry name" value="Viral_Replic_Matur_Polypro"/>
</dbReference>
<evidence type="ECO:0000256" key="4">
    <source>
        <dbReference type="ARBA" id="ARBA00022722"/>
    </source>
</evidence>
<dbReference type="GO" id="GO:0003964">
    <property type="term" value="F:RNA-directed DNA polymerase activity"/>
    <property type="evidence" value="ECO:0007669"/>
    <property type="project" value="UniProtKB-KW"/>
</dbReference>
<keyword evidence="3" id="KW-0548">Nucleotidyltransferase</keyword>
<evidence type="ECO:0000256" key="2">
    <source>
        <dbReference type="ARBA" id="ARBA00022679"/>
    </source>
</evidence>
<feature type="compositionally biased region" description="Polar residues" evidence="8">
    <location>
        <begin position="456"/>
        <end position="466"/>
    </location>
</feature>